<organism evidence="2">
    <name type="scientific">Arundo donax</name>
    <name type="common">Giant reed</name>
    <name type="synonym">Donax arundinaceus</name>
    <dbReference type="NCBI Taxonomy" id="35708"/>
    <lineage>
        <taxon>Eukaryota</taxon>
        <taxon>Viridiplantae</taxon>
        <taxon>Streptophyta</taxon>
        <taxon>Embryophyta</taxon>
        <taxon>Tracheophyta</taxon>
        <taxon>Spermatophyta</taxon>
        <taxon>Magnoliopsida</taxon>
        <taxon>Liliopsida</taxon>
        <taxon>Poales</taxon>
        <taxon>Poaceae</taxon>
        <taxon>PACMAD clade</taxon>
        <taxon>Arundinoideae</taxon>
        <taxon>Arundineae</taxon>
        <taxon>Arundo</taxon>
    </lineage>
</organism>
<accession>A0A0A8YIT4</accession>
<reference evidence="2" key="1">
    <citation type="submission" date="2014-09" db="EMBL/GenBank/DDBJ databases">
        <authorList>
            <person name="Magalhaes I.L.F."/>
            <person name="Oliveira U."/>
            <person name="Santos F.R."/>
            <person name="Vidigal T.H.D.A."/>
            <person name="Brescovit A.D."/>
            <person name="Santos A.J."/>
        </authorList>
    </citation>
    <scope>NUCLEOTIDE SEQUENCE</scope>
    <source>
        <tissue evidence="2">Shoot tissue taken approximately 20 cm above the soil surface</tissue>
    </source>
</reference>
<dbReference type="EMBL" id="GBRH01271989">
    <property type="protein sequence ID" value="JAD25906.1"/>
    <property type="molecule type" value="Transcribed_RNA"/>
</dbReference>
<proteinExistence type="predicted"/>
<name>A0A0A8YIT4_ARUDO</name>
<evidence type="ECO:0000313" key="2">
    <source>
        <dbReference type="EMBL" id="JAD25906.1"/>
    </source>
</evidence>
<reference evidence="2" key="2">
    <citation type="journal article" date="2015" name="Data Brief">
        <title>Shoot transcriptome of the giant reed, Arundo donax.</title>
        <authorList>
            <person name="Barrero R.A."/>
            <person name="Guerrero F.D."/>
            <person name="Moolhuijzen P."/>
            <person name="Goolsby J.A."/>
            <person name="Tidwell J."/>
            <person name="Bellgard S.E."/>
            <person name="Bellgard M.I."/>
        </authorList>
    </citation>
    <scope>NUCLEOTIDE SEQUENCE</scope>
    <source>
        <tissue evidence="2">Shoot tissue taken approximately 20 cm above the soil surface</tissue>
    </source>
</reference>
<protein>
    <submittedName>
        <fullName evidence="2">Uncharacterized protein</fullName>
    </submittedName>
</protein>
<sequence>MTQQFLVPQNWRNPPSDSIQERF</sequence>
<feature type="region of interest" description="Disordered" evidence="1">
    <location>
        <begin position="1"/>
        <end position="23"/>
    </location>
</feature>
<dbReference type="AlphaFoldDB" id="A0A0A8YIT4"/>
<evidence type="ECO:0000256" key="1">
    <source>
        <dbReference type="SAM" id="MobiDB-lite"/>
    </source>
</evidence>